<dbReference type="GO" id="GO:0008270">
    <property type="term" value="F:zinc ion binding"/>
    <property type="evidence" value="ECO:0007669"/>
    <property type="project" value="UniProtKB-UniRule"/>
</dbReference>
<dbReference type="AlphaFoldDB" id="C6LGY2"/>
<reference evidence="15" key="1">
    <citation type="submission" date="2009-07" db="EMBL/GenBank/DDBJ databases">
        <authorList>
            <person name="Weinstock G."/>
            <person name="Sodergren E."/>
            <person name="Clifton S."/>
            <person name="Fulton L."/>
            <person name="Fulton B."/>
            <person name="Courtney L."/>
            <person name="Fronick C."/>
            <person name="Harrison M."/>
            <person name="Strong C."/>
            <person name="Farmer C."/>
            <person name="Delahaunty K."/>
            <person name="Markovic C."/>
            <person name="Hall O."/>
            <person name="Minx P."/>
            <person name="Tomlinson C."/>
            <person name="Mitreva M."/>
            <person name="Nelson J."/>
            <person name="Hou S."/>
            <person name="Wollam A."/>
            <person name="Pepin K.H."/>
            <person name="Johnson M."/>
            <person name="Bhonagiri V."/>
            <person name="Nash W.E."/>
            <person name="Warren W."/>
            <person name="Chinwalla A."/>
            <person name="Mardis E.R."/>
            <person name="Wilson R.K."/>
        </authorList>
    </citation>
    <scope>NUCLEOTIDE SEQUENCE [LARGE SCALE GENOMIC DNA]</scope>
    <source>
        <strain evidence="15">DSM 14469</strain>
    </source>
</reference>
<dbReference type="GO" id="GO:0006310">
    <property type="term" value="P:DNA recombination"/>
    <property type="evidence" value="ECO:0007669"/>
    <property type="project" value="InterPro"/>
</dbReference>
<dbReference type="InterPro" id="IPR027417">
    <property type="entry name" value="P-loop_NTPase"/>
</dbReference>
<feature type="binding site" evidence="12">
    <location>
        <position position="492"/>
    </location>
    <ligand>
        <name>Zn(2+)</name>
        <dbReference type="ChEBI" id="CHEBI:29105"/>
        <label>1</label>
    </ligand>
</feature>
<dbReference type="SUPFAM" id="SSF52540">
    <property type="entry name" value="P-loop containing nucleoside triphosphate hydrolases"/>
    <property type="match status" value="2"/>
</dbReference>
<feature type="domain" description="Helicase C-terminal" evidence="14">
    <location>
        <begin position="487"/>
        <end position="654"/>
    </location>
</feature>
<feature type="binding site" evidence="12">
    <location>
        <position position="465"/>
    </location>
    <ligand>
        <name>Zn(2+)</name>
        <dbReference type="ChEBI" id="CHEBI:29105"/>
        <label>2</label>
    </ligand>
</feature>
<keyword evidence="2 12" id="KW-0235">DNA replication</keyword>
<feature type="domain" description="Helicase ATP-binding" evidence="13">
    <location>
        <begin position="235"/>
        <end position="391"/>
    </location>
</feature>
<protein>
    <recommendedName>
        <fullName evidence="12">Replication restart protein PriA</fullName>
    </recommendedName>
    <alternativeName>
        <fullName evidence="12">ATP-dependent DNA helicase PriA</fullName>
        <ecNumber evidence="12">5.6.2.4</ecNumber>
    </alternativeName>
    <alternativeName>
        <fullName evidence="12">DNA 3'-5' helicase PriA</fullName>
    </alternativeName>
</protein>
<feature type="binding site" evidence="12">
    <location>
        <position position="479"/>
    </location>
    <ligand>
        <name>Zn(2+)</name>
        <dbReference type="ChEBI" id="CHEBI:29105"/>
        <label>2</label>
    </ligand>
</feature>
<dbReference type="PROSITE" id="PS51192">
    <property type="entry name" value="HELICASE_ATP_BIND_1"/>
    <property type="match status" value="1"/>
</dbReference>
<keyword evidence="3 12" id="KW-0479">Metal-binding</keyword>
<comment type="subunit">
    <text evidence="12">Component of the replication restart primosome.</text>
</comment>
<dbReference type="PROSITE" id="PS51194">
    <property type="entry name" value="HELICASE_CTER"/>
    <property type="match status" value="1"/>
</dbReference>
<dbReference type="InterPro" id="IPR011545">
    <property type="entry name" value="DEAD/DEAH_box_helicase_dom"/>
</dbReference>
<dbReference type="HAMAP" id="MF_00983">
    <property type="entry name" value="PriA"/>
    <property type="match status" value="1"/>
</dbReference>
<evidence type="ECO:0000256" key="3">
    <source>
        <dbReference type="ARBA" id="ARBA00022723"/>
    </source>
</evidence>
<evidence type="ECO:0000256" key="10">
    <source>
        <dbReference type="ARBA" id="ARBA00023235"/>
    </source>
</evidence>
<comment type="catalytic activity">
    <reaction evidence="12">
        <text>Couples ATP hydrolysis with the unwinding of duplex DNA by translocating in the 3'-5' direction.</text>
        <dbReference type="EC" id="5.6.2.4"/>
    </reaction>
</comment>
<dbReference type="CDD" id="cd17929">
    <property type="entry name" value="DEXHc_priA"/>
    <property type="match status" value="1"/>
</dbReference>
<keyword evidence="16" id="KW-1185">Reference proteome</keyword>
<comment type="cofactor">
    <cofactor evidence="12">
        <name>Zn(2+)</name>
        <dbReference type="ChEBI" id="CHEBI:29105"/>
    </cofactor>
    <text evidence="12">Binds 2 zinc ions per subunit.</text>
</comment>
<comment type="catalytic activity">
    <reaction evidence="11 12">
        <text>ATP + H2O = ADP + phosphate + H(+)</text>
        <dbReference type="Rhea" id="RHEA:13065"/>
        <dbReference type="ChEBI" id="CHEBI:15377"/>
        <dbReference type="ChEBI" id="CHEBI:15378"/>
        <dbReference type="ChEBI" id="CHEBI:30616"/>
        <dbReference type="ChEBI" id="CHEBI:43474"/>
        <dbReference type="ChEBI" id="CHEBI:456216"/>
        <dbReference type="EC" id="5.6.2.4"/>
    </reaction>
</comment>
<dbReference type="GO" id="GO:0005524">
    <property type="term" value="F:ATP binding"/>
    <property type="evidence" value="ECO:0007669"/>
    <property type="project" value="UniProtKB-UniRule"/>
</dbReference>
<dbReference type="OrthoDB" id="9759544at2"/>
<name>C6LGY2_9FIRM</name>
<dbReference type="eggNOG" id="COG1198">
    <property type="taxonomic scope" value="Bacteria"/>
</dbReference>
<keyword evidence="10 12" id="KW-0413">Isomerase</keyword>
<dbReference type="PANTHER" id="PTHR30580:SF0">
    <property type="entry name" value="PRIMOSOMAL PROTEIN N"/>
    <property type="match status" value="1"/>
</dbReference>
<organism evidence="15 16">
    <name type="scientific">Marvinbryantia formatexigens DSM 14469</name>
    <dbReference type="NCBI Taxonomy" id="478749"/>
    <lineage>
        <taxon>Bacteria</taxon>
        <taxon>Bacillati</taxon>
        <taxon>Bacillota</taxon>
        <taxon>Clostridia</taxon>
        <taxon>Lachnospirales</taxon>
        <taxon>Lachnospiraceae</taxon>
        <taxon>Marvinbryantia</taxon>
    </lineage>
</organism>
<dbReference type="Pfam" id="PF00270">
    <property type="entry name" value="DEAD"/>
    <property type="match status" value="1"/>
</dbReference>
<dbReference type="Pfam" id="PF18074">
    <property type="entry name" value="PriA_C"/>
    <property type="match status" value="1"/>
</dbReference>
<dbReference type="CDD" id="cd18804">
    <property type="entry name" value="SF2_C_priA"/>
    <property type="match status" value="1"/>
</dbReference>
<feature type="binding site" evidence="12">
    <location>
        <position position="453"/>
    </location>
    <ligand>
        <name>Zn(2+)</name>
        <dbReference type="ChEBI" id="CHEBI:29105"/>
        <label>1</label>
    </ligand>
</feature>
<dbReference type="GO" id="GO:0003677">
    <property type="term" value="F:DNA binding"/>
    <property type="evidence" value="ECO:0007669"/>
    <property type="project" value="UniProtKB-UniRule"/>
</dbReference>
<dbReference type="Pfam" id="PF00271">
    <property type="entry name" value="Helicase_C"/>
    <property type="match status" value="1"/>
</dbReference>
<evidence type="ECO:0000313" key="16">
    <source>
        <dbReference type="Proteomes" id="UP000005561"/>
    </source>
</evidence>
<keyword evidence="1 12" id="KW-0639">Primosome</keyword>
<evidence type="ECO:0000313" key="15">
    <source>
        <dbReference type="EMBL" id="EET60041.1"/>
    </source>
</evidence>
<dbReference type="InterPro" id="IPR041236">
    <property type="entry name" value="PriA_C"/>
</dbReference>
<evidence type="ECO:0000256" key="11">
    <source>
        <dbReference type="ARBA" id="ARBA00048988"/>
    </source>
</evidence>
<evidence type="ECO:0000256" key="12">
    <source>
        <dbReference type="HAMAP-Rule" id="MF_00983"/>
    </source>
</evidence>
<keyword evidence="9 12" id="KW-0238">DNA-binding</keyword>
<dbReference type="Gene3D" id="3.40.1440.60">
    <property type="entry name" value="PriA, 3(prime) DNA-binding domain"/>
    <property type="match status" value="1"/>
</dbReference>
<dbReference type="InterPro" id="IPR001650">
    <property type="entry name" value="Helicase_C-like"/>
</dbReference>
<sequence length="744" mass="84309">MTESLFADIIVDISHERLDRTFQYRIPEALRTEVRQGSVVRIPFGKGGRITKGYVMKLTGTPEIEPSRIKDICEVVSGDAGTSGEDRLVALAAWMRERYGSTMVQALRTVIPVKQKIKPRQKKSLRLLLDEEQTQEKIAFYRQKNQRARLRLLEALEVEQELPYELATGRLNISAATVKAMEEQGVLACETVAVYRNPVHQSGASNIRIPLNEEQSRIVEDIRRNWDNPQQTVSLIHGITGSGKTEIYMELIDTVIARGQQAIVLIPEIALTYQTVMRFYRRFGERISIIHSRLSAGERYDQFQRARAGDIDVMIGPRSALFTPFPDLGIIIIDEEHEPTYQSEQTPRYHARETAIKRAELEHAKVILGSATPSLEAYSRALDGEYALYTLKKRAKNSSLPETVVADMRRELAEGNRSILGRTLKKELEQCLARGQQAMLFLNRRGYSGFLSCRACGHVLMCPHCDVSLSLHNNGRMVCHYCGYTERRPARCPKCGSEFLSGFGIGTQQAQEMVAREFPQARILRMDMDTTREKDGHEKILSAFANREADILIGTQMIVKGHDFPDVTLVGILAADLSLFADDYRASERTFQLITQAAGRAGRGKELGKVVIQTYDPEHYCIRTAAAQDYESFYEEEISYRMVAGYPPARKMLSIHGTCRDEQHLGVAMEYLRRLAERIYKNSEGNIIGPAPESIAKIQEVYRRVLYIKAGTMEELTAIKDRLEQYIEANDGYRSVGIQFDMNE</sequence>
<proteinExistence type="inferred from homology"/>
<dbReference type="Pfam" id="PF17764">
    <property type="entry name" value="PriA_3primeBD"/>
    <property type="match status" value="1"/>
</dbReference>
<dbReference type="GO" id="GO:1990077">
    <property type="term" value="C:primosome complex"/>
    <property type="evidence" value="ECO:0007669"/>
    <property type="project" value="UniProtKB-UniRule"/>
</dbReference>
<evidence type="ECO:0000256" key="6">
    <source>
        <dbReference type="ARBA" id="ARBA00022806"/>
    </source>
</evidence>
<evidence type="ECO:0000256" key="4">
    <source>
        <dbReference type="ARBA" id="ARBA00022741"/>
    </source>
</evidence>
<evidence type="ECO:0000256" key="8">
    <source>
        <dbReference type="ARBA" id="ARBA00022840"/>
    </source>
</evidence>
<dbReference type="GO" id="GO:0043138">
    <property type="term" value="F:3'-5' DNA helicase activity"/>
    <property type="evidence" value="ECO:0007669"/>
    <property type="project" value="UniProtKB-EC"/>
</dbReference>
<feature type="binding site" evidence="12">
    <location>
        <position position="482"/>
    </location>
    <ligand>
        <name>Zn(2+)</name>
        <dbReference type="ChEBI" id="CHEBI:29105"/>
        <label>2</label>
    </ligand>
</feature>
<dbReference type="SMART" id="SM00487">
    <property type="entry name" value="DEXDc"/>
    <property type="match status" value="1"/>
</dbReference>
<keyword evidence="4 12" id="KW-0547">Nucleotide-binding</keyword>
<comment type="function">
    <text evidence="12">Initiates the restart of stalled replication forks, which reloads the replicative helicase on sites other than the origin of replication. Recognizes and binds to abandoned replication forks and remodels them to uncover a helicase loading site. Promotes assembly of the primosome at these replication forks.</text>
</comment>
<keyword evidence="6 12" id="KW-0347">Helicase</keyword>
<evidence type="ECO:0000256" key="2">
    <source>
        <dbReference type="ARBA" id="ARBA00022705"/>
    </source>
</evidence>
<dbReference type="NCBIfam" id="TIGR00595">
    <property type="entry name" value="priA"/>
    <property type="match status" value="1"/>
</dbReference>
<evidence type="ECO:0000259" key="14">
    <source>
        <dbReference type="PROSITE" id="PS51194"/>
    </source>
</evidence>
<dbReference type="FunFam" id="3.40.50.300:FF:000489">
    <property type="entry name" value="Primosome assembly protein PriA"/>
    <property type="match status" value="1"/>
</dbReference>
<dbReference type="Gene3D" id="3.40.50.300">
    <property type="entry name" value="P-loop containing nucleotide triphosphate hydrolases"/>
    <property type="match status" value="2"/>
</dbReference>
<dbReference type="GO" id="GO:0006302">
    <property type="term" value="P:double-strand break repair"/>
    <property type="evidence" value="ECO:0007669"/>
    <property type="project" value="InterPro"/>
</dbReference>
<dbReference type="SMART" id="SM00490">
    <property type="entry name" value="HELICc"/>
    <property type="match status" value="1"/>
</dbReference>
<keyword evidence="8 12" id="KW-0067">ATP-binding</keyword>
<dbReference type="RefSeq" id="WP_006862678.1">
    <property type="nucleotide sequence ID" value="NZ_ACCL02000013.1"/>
</dbReference>
<dbReference type="Pfam" id="PF18319">
    <property type="entry name" value="Zn_ribbon_PriA"/>
    <property type="match status" value="1"/>
</dbReference>
<keyword evidence="5 12" id="KW-0378">Hydrolase</keyword>
<evidence type="ECO:0000256" key="9">
    <source>
        <dbReference type="ARBA" id="ARBA00023125"/>
    </source>
</evidence>
<evidence type="ECO:0000259" key="13">
    <source>
        <dbReference type="PROSITE" id="PS51192"/>
    </source>
</evidence>
<feature type="binding site" evidence="12">
    <location>
        <position position="462"/>
    </location>
    <ligand>
        <name>Zn(2+)</name>
        <dbReference type="ChEBI" id="CHEBI:29105"/>
        <label>2</label>
    </ligand>
</feature>
<dbReference type="InterPro" id="IPR042115">
    <property type="entry name" value="PriA_3primeBD_sf"/>
</dbReference>
<dbReference type="GO" id="GO:0016887">
    <property type="term" value="F:ATP hydrolysis activity"/>
    <property type="evidence" value="ECO:0007669"/>
    <property type="project" value="RHEA"/>
</dbReference>
<dbReference type="InterPro" id="IPR014001">
    <property type="entry name" value="Helicase_ATP-bd"/>
</dbReference>
<keyword evidence="7 12" id="KW-0862">Zinc</keyword>
<evidence type="ECO:0000256" key="5">
    <source>
        <dbReference type="ARBA" id="ARBA00022801"/>
    </source>
</evidence>
<feature type="binding site" evidence="12">
    <location>
        <position position="495"/>
    </location>
    <ligand>
        <name>Zn(2+)</name>
        <dbReference type="ChEBI" id="CHEBI:29105"/>
        <label>1</label>
    </ligand>
</feature>
<dbReference type="InterPro" id="IPR005259">
    <property type="entry name" value="PriA"/>
</dbReference>
<dbReference type="Proteomes" id="UP000005561">
    <property type="component" value="Unassembled WGS sequence"/>
</dbReference>
<dbReference type="InterPro" id="IPR041222">
    <property type="entry name" value="PriA_3primeBD"/>
</dbReference>
<dbReference type="PANTHER" id="PTHR30580">
    <property type="entry name" value="PRIMOSOMAL PROTEIN N"/>
    <property type="match status" value="1"/>
</dbReference>
<dbReference type="EC" id="5.6.2.4" evidence="12"/>
<dbReference type="STRING" id="168384.SAMN05660368_02671"/>
<evidence type="ECO:0000256" key="1">
    <source>
        <dbReference type="ARBA" id="ARBA00022515"/>
    </source>
</evidence>
<dbReference type="InterPro" id="IPR040498">
    <property type="entry name" value="PriA_CRR"/>
</dbReference>
<comment type="caution">
    <text evidence="15">The sequence shown here is derived from an EMBL/GenBank/DDBJ whole genome shotgun (WGS) entry which is preliminary data.</text>
</comment>
<dbReference type="EMBL" id="ACCL02000013">
    <property type="protein sequence ID" value="EET60041.1"/>
    <property type="molecule type" value="Genomic_DNA"/>
</dbReference>
<feature type="binding site" evidence="12">
    <location>
        <position position="456"/>
    </location>
    <ligand>
        <name>Zn(2+)</name>
        <dbReference type="ChEBI" id="CHEBI:29105"/>
        <label>1</label>
    </ligand>
</feature>
<comment type="similarity">
    <text evidence="12">Belongs to the helicase family. PriA subfamily.</text>
</comment>
<dbReference type="GO" id="GO:0006269">
    <property type="term" value="P:DNA replication, synthesis of primer"/>
    <property type="evidence" value="ECO:0007669"/>
    <property type="project" value="UniProtKB-KW"/>
</dbReference>
<dbReference type="GO" id="GO:0006270">
    <property type="term" value="P:DNA replication initiation"/>
    <property type="evidence" value="ECO:0007669"/>
    <property type="project" value="TreeGrafter"/>
</dbReference>
<gene>
    <name evidence="12 15" type="primary">priA</name>
    <name evidence="15" type="ORF">BRYFOR_07892</name>
</gene>
<evidence type="ECO:0000256" key="7">
    <source>
        <dbReference type="ARBA" id="ARBA00022833"/>
    </source>
</evidence>
<accession>C6LGY2</accession>